<dbReference type="Pfam" id="PF02894">
    <property type="entry name" value="GFO_IDH_MocA_C"/>
    <property type="match status" value="1"/>
</dbReference>
<organism evidence="5 6">
    <name type="scientific">Chitinilyticum piscinae</name>
    <dbReference type="NCBI Taxonomy" id="2866724"/>
    <lineage>
        <taxon>Bacteria</taxon>
        <taxon>Pseudomonadati</taxon>
        <taxon>Pseudomonadota</taxon>
        <taxon>Betaproteobacteria</taxon>
        <taxon>Neisseriales</taxon>
        <taxon>Chitinibacteraceae</taxon>
        <taxon>Chitinilyticum</taxon>
    </lineage>
</organism>
<evidence type="ECO:0000259" key="4">
    <source>
        <dbReference type="Pfam" id="PF02894"/>
    </source>
</evidence>
<accession>A0A8J7K805</accession>
<dbReference type="Proteomes" id="UP000604481">
    <property type="component" value="Unassembled WGS sequence"/>
</dbReference>
<sequence length="357" mass="38591">MQRMNCALLGFGYAGKTFHAPLLEAASDVELCMIQSSRPEAVHAAYPGVAVVADMHAVLANPAIELVVIATPNATHAPLARAALLAGKHVVVDKPFTLTVAEARDLVALARAHGLLLSVFQNRRWDADFLGLQALCAAGELGRVVQFSSQFNRYRPQVQARWREGAGDGAGLWYDLGPHLIDQALLLFGVPAGVTAQIRVMREGGLSPDWAHVQLHYPDKEVQLHASMLVSGGEPRFAVHGLQGSWIKYGLDEQENQLKAGVVPGGERWGLDSGESWLMTAAIPGRRHWKLPAGNYEAFYPAVVAAIRTRQCPPVTALQAVVVMAVLEAALQSSRLGRTVVPQLEENERLAFSAEGR</sequence>
<dbReference type="NCBIfam" id="NF008607">
    <property type="entry name" value="PRK11579.1"/>
    <property type="match status" value="1"/>
</dbReference>
<dbReference type="GO" id="GO:0016491">
    <property type="term" value="F:oxidoreductase activity"/>
    <property type="evidence" value="ECO:0007669"/>
    <property type="project" value="UniProtKB-KW"/>
</dbReference>
<dbReference type="AlphaFoldDB" id="A0A8J7K805"/>
<dbReference type="SUPFAM" id="SSF51735">
    <property type="entry name" value="NAD(P)-binding Rossmann-fold domains"/>
    <property type="match status" value="1"/>
</dbReference>
<evidence type="ECO:0000259" key="3">
    <source>
        <dbReference type="Pfam" id="PF01408"/>
    </source>
</evidence>
<dbReference type="InterPro" id="IPR051317">
    <property type="entry name" value="Gfo/Idh/MocA_oxidoreduct"/>
</dbReference>
<dbReference type="Gene3D" id="3.40.50.720">
    <property type="entry name" value="NAD(P)-binding Rossmann-like Domain"/>
    <property type="match status" value="1"/>
</dbReference>
<dbReference type="InterPro" id="IPR000683">
    <property type="entry name" value="Gfo/Idh/MocA-like_OxRdtase_N"/>
</dbReference>
<evidence type="ECO:0000313" key="5">
    <source>
        <dbReference type="EMBL" id="MBE9608848.1"/>
    </source>
</evidence>
<evidence type="ECO:0000256" key="2">
    <source>
        <dbReference type="ARBA" id="ARBA00023002"/>
    </source>
</evidence>
<evidence type="ECO:0000256" key="1">
    <source>
        <dbReference type="ARBA" id="ARBA00010928"/>
    </source>
</evidence>
<keyword evidence="2" id="KW-0560">Oxidoreductase</keyword>
<dbReference type="PANTHER" id="PTHR43708">
    <property type="entry name" value="CONSERVED EXPRESSED OXIDOREDUCTASE (EUROFUNG)"/>
    <property type="match status" value="1"/>
</dbReference>
<dbReference type="Gene3D" id="3.30.360.10">
    <property type="entry name" value="Dihydrodipicolinate Reductase, domain 2"/>
    <property type="match status" value="1"/>
</dbReference>
<comment type="similarity">
    <text evidence="1">Belongs to the Gfo/Idh/MocA family.</text>
</comment>
<evidence type="ECO:0000313" key="6">
    <source>
        <dbReference type="Proteomes" id="UP000604481"/>
    </source>
</evidence>
<gene>
    <name evidence="5" type="ORF">INR99_05745</name>
</gene>
<dbReference type="InterPro" id="IPR036291">
    <property type="entry name" value="NAD(P)-bd_dom_sf"/>
</dbReference>
<protein>
    <submittedName>
        <fullName evidence="5">Oxidoreductase</fullName>
    </submittedName>
</protein>
<keyword evidence="6" id="KW-1185">Reference proteome</keyword>
<comment type="caution">
    <text evidence="5">The sequence shown here is derived from an EMBL/GenBank/DDBJ whole genome shotgun (WGS) entry which is preliminary data.</text>
</comment>
<reference evidence="5 6" key="1">
    <citation type="submission" date="2020-10" db="EMBL/GenBank/DDBJ databases">
        <title>The genome sequence of Chitinilyticum litopenaei 4Y14.</title>
        <authorList>
            <person name="Liu Y."/>
        </authorList>
    </citation>
    <scope>NUCLEOTIDE SEQUENCE [LARGE SCALE GENOMIC DNA]</scope>
    <source>
        <strain evidence="5 6">4Y14</strain>
    </source>
</reference>
<dbReference type="InterPro" id="IPR004104">
    <property type="entry name" value="Gfo/Idh/MocA-like_OxRdtase_C"/>
</dbReference>
<proteinExistence type="inferred from homology"/>
<feature type="domain" description="Gfo/Idh/MocA-like oxidoreductase C-terminal" evidence="4">
    <location>
        <begin position="137"/>
        <end position="340"/>
    </location>
</feature>
<feature type="domain" description="Gfo/Idh/MocA-like oxidoreductase N-terminal" evidence="3">
    <location>
        <begin position="4"/>
        <end position="119"/>
    </location>
</feature>
<dbReference type="EMBL" id="JADFUA010000002">
    <property type="protein sequence ID" value="MBE9608848.1"/>
    <property type="molecule type" value="Genomic_DNA"/>
</dbReference>
<dbReference type="Pfam" id="PF01408">
    <property type="entry name" value="GFO_IDH_MocA"/>
    <property type="match status" value="1"/>
</dbReference>
<dbReference type="PANTHER" id="PTHR43708:SF5">
    <property type="entry name" value="CONSERVED EXPRESSED OXIDOREDUCTASE (EUROFUNG)-RELATED"/>
    <property type="match status" value="1"/>
</dbReference>
<name>A0A8J7K805_9NEIS</name>
<dbReference type="GO" id="GO:0000166">
    <property type="term" value="F:nucleotide binding"/>
    <property type="evidence" value="ECO:0007669"/>
    <property type="project" value="InterPro"/>
</dbReference>